<dbReference type="EMBL" id="JACGWJ010000003">
    <property type="protein sequence ID" value="KAL0430652.1"/>
    <property type="molecule type" value="Genomic_DNA"/>
</dbReference>
<reference evidence="2" key="2">
    <citation type="journal article" date="2024" name="Plant">
        <title>Genomic evolution and insights into agronomic trait innovations of Sesamum species.</title>
        <authorList>
            <person name="Miao H."/>
            <person name="Wang L."/>
            <person name="Qu L."/>
            <person name="Liu H."/>
            <person name="Sun Y."/>
            <person name="Le M."/>
            <person name="Wang Q."/>
            <person name="Wei S."/>
            <person name="Zheng Y."/>
            <person name="Lin W."/>
            <person name="Duan Y."/>
            <person name="Cao H."/>
            <person name="Xiong S."/>
            <person name="Wang X."/>
            <person name="Wei L."/>
            <person name="Li C."/>
            <person name="Ma Q."/>
            <person name="Ju M."/>
            <person name="Zhao R."/>
            <person name="Li G."/>
            <person name="Mu C."/>
            <person name="Tian Q."/>
            <person name="Mei H."/>
            <person name="Zhang T."/>
            <person name="Gao T."/>
            <person name="Zhang H."/>
        </authorList>
    </citation>
    <scope>NUCLEOTIDE SEQUENCE</scope>
    <source>
        <strain evidence="2">G02</strain>
    </source>
</reference>
<reference evidence="2" key="1">
    <citation type="submission" date="2020-06" db="EMBL/GenBank/DDBJ databases">
        <authorList>
            <person name="Li T."/>
            <person name="Hu X."/>
            <person name="Zhang T."/>
            <person name="Song X."/>
            <person name="Zhang H."/>
            <person name="Dai N."/>
            <person name="Sheng W."/>
            <person name="Hou X."/>
            <person name="Wei L."/>
        </authorList>
    </citation>
    <scope>NUCLEOTIDE SEQUENCE</scope>
    <source>
        <strain evidence="2">G02</strain>
        <tissue evidence="2">Leaf</tissue>
    </source>
</reference>
<gene>
    <name evidence="2" type="ORF">Sradi_0691200</name>
</gene>
<evidence type="ECO:0000256" key="1">
    <source>
        <dbReference type="SAM" id="MobiDB-lite"/>
    </source>
</evidence>
<sequence>MQKQIFRNRTTQLFSGSQVTLRARCLLDQRPAEVANHLVVRARCEQQPTATKRSKQPHEPVEARPVTSASVSQATLTTNDLDLHKPSDQ</sequence>
<organism evidence="2">
    <name type="scientific">Sesamum radiatum</name>
    <name type="common">Black benniseed</name>
    <dbReference type="NCBI Taxonomy" id="300843"/>
    <lineage>
        <taxon>Eukaryota</taxon>
        <taxon>Viridiplantae</taxon>
        <taxon>Streptophyta</taxon>
        <taxon>Embryophyta</taxon>
        <taxon>Tracheophyta</taxon>
        <taxon>Spermatophyta</taxon>
        <taxon>Magnoliopsida</taxon>
        <taxon>eudicotyledons</taxon>
        <taxon>Gunneridae</taxon>
        <taxon>Pentapetalae</taxon>
        <taxon>asterids</taxon>
        <taxon>lamiids</taxon>
        <taxon>Lamiales</taxon>
        <taxon>Pedaliaceae</taxon>
        <taxon>Sesamum</taxon>
    </lineage>
</organism>
<protein>
    <submittedName>
        <fullName evidence="2">Uncharacterized protein</fullName>
    </submittedName>
</protein>
<feature type="region of interest" description="Disordered" evidence="1">
    <location>
        <begin position="45"/>
        <end position="89"/>
    </location>
</feature>
<comment type="caution">
    <text evidence="2">The sequence shown here is derived from an EMBL/GenBank/DDBJ whole genome shotgun (WGS) entry which is preliminary data.</text>
</comment>
<feature type="compositionally biased region" description="Polar residues" evidence="1">
    <location>
        <begin position="67"/>
        <end position="80"/>
    </location>
</feature>
<evidence type="ECO:0000313" key="2">
    <source>
        <dbReference type="EMBL" id="KAL0430652.1"/>
    </source>
</evidence>
<name>A0AAW2VRC5_SESRA</name>
<dbReference type="AlphaFoldDB" id="A0AAW2VRC5"/>
<accession>A0AAW2VRC5</accession>
<proteinExistence type="predicted"/>